<dbReference type="Gene3D" id="2.170.16.10">
    <property type="entry name" value="Hedgehog/Intein (Hint) domain"/>
    <property type="match status" value="1"/>
</dbReference>
<dbReference type="NCBIfam" id="TIGR03696">
    <property type="entry name" value="Rhs_assc_core"/>
    <property type="match status" value="1"/>
</dbReference>
<dbReference type="NCBIfam" id="TIGR01443">
    <property type="entry name" value="intein_Cterm"/>
    <property type="match status" value="1"/>
</dbReference>
<dbReference type="PANTHER" id="PTHR32305:SF17">
    <property type="entry name" value="TRNA NUCLEASE WAPA"/>
    <property type="match status" value="1"/>
</dbReference>
<dbReference type="SMART" id="SM00306">
    <property type="entry name" value="HintN"/>
    <property type="match status" value="1"/>
</dbReference>
<dbReference type="InterPro" id="IPR022385">
    <property type="entry name" value="Rhs_assc_core"/>
</dbReference>
<dbReference type="Pfam" id="PF07591">
    <property type="entry name" value="PT-HINT"/>
    <property type="match status" value="1"/>
</dbReference>
<gene>
    <name evidence="4" type="ORF">JQS43_18590</name>
</gene>
<dbReference type="InterPro" id="IPR003587">
    <property type="entry name" value="Hint_dom_N"/>
</dbReference>
<organism evidence="4 5">
    <name type="scientific">Natronosporangium hydrolyticum</name>
    <dbReference type="NCBI Taxonomy" id="2811111"/>
    <lineage>
        <taxon>Bacteria</taxon>
        <taxon>Bacillati</taxon>
        <taxon>Actinomycetota</taxon>
        <taxon>Actinomycetes</taxon>
        <taxon>Micromonosporales</taxon>
        <taxon>Micromonosporaceae</taxon>
        <taxon>Natronosporangium</taxon>
    </lineage>
</organism>
<reference evidence="4" key="1">
    <citation type="submission" date="2021-02" db="EMBL/GenBank/DDBJ databases">
        <title>Natrosporangium hydrolyticum gen. nov., sp. nov, a haloalkaliphilic actinobacterium from a soda solonchak soil.</title>
        <authorList>
            <person name="Sorokin D.Y."/>
            <person name="Khijniak T.V."/>
            <person name="Zakharycheva A.P."/>
            <person name="Boueva O.V."/>
            <person name="Ariskina E.V."/>
            <person name="Hahnke R.L."/>
            <person name="Bunk B."/>
            <person name="Sproer C."/>
            <person name="Schumann P."/>
            <person name="Evtushenko L.I."/>
            <person name="Kublanov I.V."/>
        </authorList>
    </citation>
    <scope>NUCLEOTIDE SEQUENCE</scope>
    <source>
        <strain evidence="4">DSM 106523</strain>
    </source>
</reference>
<dbReference type="Proteomes" id="UP000662857">
    <property type="component" value="Chromosome"/>
</dbReference>
<dbReference type="RefSeq" id="WP_239675673.1">
    <property type="nucleotide sequence ID" value="NZ_CP070499.1"/>
</dbReference>
<feature type="domain" description="Hint" evidence="3">
    <location>
        <begin position="1995"/>
        <end position="2101"/>
    </location>
</feature>
<feature type="compositionally biased region" description="Gly residues" evidence="1">
    <location>
        <begin position="1878"/>
        <end position="1888"/>
    </location>
</feature>
<dbReference type="InterPro" id="IPR036844">
    <property type="entry name" value="Hint_dom_sf"/>
</dbReference>
<dbReference type="PROSITE" id="PS50818">
    <property type="entry name" value="INTEIN_C_TER"/>
    <property type="match status" value="1"/>
</dbReference>
<dbReference type="Pfam" id="PF05593">
    <property type="entry name" value="RHS_repeat"/>
    <property type="match status" value="2"/>
</dbReference>
<evidence type="ECO:0000313" key="5">
    <source>
        <dbReference type="Proteomes" id="UP000662857"/>
    </source>
</evidence>
<dbReference type="InterPro" id="IPR031325">
    <property type="entry name" value="RHS_repeat"/>
</dbReference>
<keyword evidence="5" id="KW-1185">Reference proteome</keyword>
<sequence length="2241" mass="242848">MTSVLGRLPKRAGYALAVLMLAEMVVAVPAAEAAESQSALQLPELRTDESVAMTALEAAGSGWVDPSADQVWEQGVAAASVPEPAVSVFDLGAGWSASEQRDDEGPVRVRALSSHPAWGGDRASGTARVELFDQATAEAAGVAGVLFEVTPSGSGMAEMLVDYGEFAALYGGGWASRLQLLELPACAATTPQAAECLAVRPVEARNEVSEQRLSASIQLDQQSDADDGAGSGRVFAVTALASSQGAGDYRATDLEPTGSWTAGGHDGAFTYAYPLRVPPANGPVPSVALTYSSASHDGRTSGRNSQASWAGDGWTYEPGFIERSYKPCSLDEDGSNNPQATGDQCWDGDGASVTMSLNGTNTTLVLDDATGVWRASVDTNWRIELLGSPASHSSPTSERWRVTTPDGTQYYFAGEAAASSSRWTMPVFGNHPGEPCRQSAFEDSSCRQAYRWMVDKVVDVHGNMVRYFYATTTGHYGAAGDSNNRVGYHRAGRLVRIEYGLRDGQSSVPATARVLFDTEYRCFDDCGSASNPEEENWPDTPWDLHCDSAPCTTQLSPVFFSTDRLNRVRTEVRDGSGFRQVDSWDLEHEFKDYGDDEQVTLWLKSIRHTGHVGGEASLPKLEFGGEALPNRVDAAPGVPVMWRWRMSSIKTETGSVVTVGYDDPQCTPGNLPSNAHSNSMRCYPVRWTPEFHTEPIQDWFHKYVVTSVVETDTTGGMPAVETYYQYATSGGGTSVLWAFDDSEFTEDEHRTYNQWRGFAQVTTRVGDPAQPQTRTRSRFYRGMHGQPLPSGGTRSVSLTDAEGNTVTDHEALAGRVWENLSYDGSTVVEGATYEFWRRRTARRDRDHDGGSVDAWLTGLTVEKSRTRLTSSAWQRTETRTSFDNEGRVTQVNSLGDVAHSGDEYCERIEYAPNSSVWIRNTVKRSETVAVPCGTSPSRPDDVVSDTLTFYDGSNTHGATPSKGLATRVDVLDDWDSGPVYVTTVRTSHDPLGRAVEATDALERTSTTSYTPAGPGPLVEQTTTNPLGHQSTTELEPAWGAPVATVEPNGRRTDLAYDPMGRSTSVWLPGRNKGSQSPNLQFEYLVRDNAPSAVTTQTMNHAGDYVVQVMLFDSLLRERQIQAETADHGRLVTETVYDTQGRVEEDFGPNYNDDPPDTTIVRAREDESARRFEYLYDGASRPTAEIFYNKHEERWRTTTSYGGTSSGFMVTVQPPDGAPASATITDARGRITQRRTYQSNTPGGSYDALTYDYSPAGRLETMTDQAGNQWTWQHDLRGRETAAHDPDAGTTTTEYDAAGQVVSTTDARGQTTINSYDDLGRQVTRHTGSGTLLADWEYDTAIGGIGLPAKATRWHDGEAYVTETYAYNALGLSALEAITLPQAEGELAGWHWVSQNYYPNGQSSGIGFQSAGDVEGGGLARFYDHVGNPDQLIFHGDDNGTTVIVDQASYTPFNEIQSRVLGSSGGRQAGHAFAYEEDTRRLERTAFTREASIPFVADVRYTYDDAGNVLSIADVPEGLPGNHELQCFEYDHNRRLIEAWAQGDTEQCASTPSMNVLGGPAPYWHSYDHDTTGNRTSETLRKPNTSPVTRTYSYPQAGQSQPHTLQQVTTNSGAGQDITYTYDQAGNTTSRDVDGHVQTLEWDAEGRIESVDDGGDTIRMVYDADGSRLIRDDGDQVTAYLPHTELTWNKTTDTLDATRYFTHNGQVVATCTGSDVADWVWMGADHHGTTTTHAVNAFTAVEQVRRMDPYGNPRGPAPHAWPGQQSFVGGIEDPTGLIHIGARSYDPTTGRFLSADPIIALDDDQQINGYAYAHNNPITHTDPTGLFTSVNGVPCIDGDCSYHNPDGSVKNRDQCKATGGCGRGPGSSTAARGSSGNSIGAGGGGGSGGPPAAAAYDPDVIRAQEIKEQSLLDVILVAGGEILMEFFGINDILDCVQKGDIGACAWALVGALPWGKVLKAKKIIGSFWDAGKAVMRWRDNTRWADDVLRRAEKCSVNSFLPGTAVLLANGQTTPIEDVEVGDLVLATDPETGQTEAKQVIATIFGDGDKALVEVTIDIVGPTTTEATMTVVATDGHPFWVASTQQWLDASDLQEGQWLQTAAGTQAQITSTEQYTTTADVYNLTVADIHTYYVIAGDTPILVHNCNTWSGSNRLAEKHKKHGTEMGAQSEREYAEGAIDLTCLCDGGRPGVVRRTNSVSGKTYHYDPQTGEFAITHGQHGILNYYNLDGGMKSFNGLPGDLN</sequence>
<name>A0A895YIJ0_9ACTN</name>
<feature type="signal peptide" evidence="2">
    <location>
        <begin position="1"/>
        <end position="30"/>
    </location>
</feature>
<evidence type="ECO:0000256" key="2">
    <source>
        <dbReference type="SAM" id="SignalP"/>
    </source>
</evidence>
<evidence type="ECO:0000313" key="4">
    <source>
        <dbReference type="EMBL" id="QSB13578.1"/>
    </source>
</evidence>
<dbReference type="InterPro" id="IPR030934">
    <property type="entry name" value="Intein_C"/>
</dbReference>
<dbReference type="SUPFAM" id="SSF51294">
    <property type="entry name" value="Hedgehog/intein (Hint) domain"/>
    <property type="match status" value="1"/>
</dbReference>
<dbReference type="Gene3D" id="2.180.10.10">
    <property type="entry name" value="RHS repeat-associated core"/>
    <property type="match status" value="3"/>
</dbReference>
<dbReference type="CDD" id="cd00081">
    <property type="entry name" value="Hint"/>
    <property type="match status" value="1"/>
</dbReference>
<feature type="chain" id="PRO_5038481797" description="Hint domain-containing protein" evidence="2">
    <location>
        <begin position="31"/>
        <end position="2241"/>
    </location>
</feature>
<protein>
    <recommendedName>
        <fullName evidence="3">Hint domain-containing protein</fullName>
    </recommendedName>
</protein>
<dbReference type="InterPro" id="IPR006530">
    <property type="entry name" value="YD"/>
</dbReference>
<evidence type="ECO:0000256" key="1">
    <source>
        <dbReference type="SAM" id="MobiDB-lite"/>
    </source>
</evidence>
<keyword evidence="2" id="KW-0732">Signal</keyword>
<dbReference type="EMBL" id="CP070499">
    <property type="protein sequence ID" value="QSB13578.1"/>
    <property type="molecule type" value="Genomic_DNA"/>
</dbReference>
<dbReference type="NCBIfam" id="TIGR01643">
    <property type="entry name" value="YD_repeat_2x"/>
    <property type="match status" value="3"/>
</dbReference>
<proteinExistence type="predicted"/>
<evidence type="ECO:0000259" key="3">
    <source>
        <dbReference type="SMART" id="SM00306"/>
    </source>
</evidence>
<dbReference type="KEGG" id="nhy:JQS43_18590"/>
<dbReference type="PANTHER" id="PTHR32305">
    <property type="match status" value="1"/>
</dbReference>
<feature type="region of interest" description="Disordered" evidence="1">
    <location>
        <begin position="1857"/>
        <end position="1890"/>
    </location>
</feature>
<dbReference type="InterPro" id="IPR050708">
    <property type="entry name" value="T6SS_VgrG/RHS"/>
</dbReference>
<accession>A0A895YIJ0</accession>